<sequence>MDAFTSVLLASGNTVVSTLLLRHYRDLGMTNEQFLIYLQLKSFADHGNAFPPSATVGQAIGLSENQVFQSLHEMISKNLMQIKTTHQKDQLAQDSYDFTQLYEKLAQFVVNKETANVKETATNDRQVVFKQVESEFGRPLSPIELETIAQWLDEDHYSGEMIQLALKEAVLSQVYNLKYMDRILLSWEKKHITTPEQVQQEKDRHQGNTRNNGQGKSGTKGADTSKIPDIPLFNIGDQSDSTQN</sequence>
<dbReference type="InterPro" id="IPR053162">
    <property type="entry name" value="DnaD"/>
</dbReference>
<feature type="compositionally biased region" description="Basic and acidic residues" evidence="2">
    <location>
        <begin position="195"/>
        <end position="206"/>
    </location>
</feature>
<dbReference type="InterPro" id="IPR034829">
    <property type="entry name" value="DnaD-like_sf"/>
</dbReference>
<dbReference type="Pfam" id="PF21984">
    <property type="entry name" value="DnaD_N"/>
    <property type="match status" value="1"/>
</dbReference>
<dbReference type="STRING" id="33960.TY91_07940"/>
<dbReference type="PANTHER" id="PTHR37293:SF6">
    <property type="entry name" value="DNA REPLICATION PROTEIN DNAD"/>
    <property type="match status" value="1"/>
</dbReference>
<dbReference type="Gene3D" id="1.10.10.10">
    <property type="entry name" value="Winged helix-like DNA-binding domain superfamily/Winged helix DNA-binding domain"/>
    <property type="match status" value="1"/>
</dbReference>
<organism evidence="5 6">
    <name type="scientific">Secundilactobacillus collinoides DSM 20515 = JCM 1123</name>
    <dbReference type="NCBI Taxonomy" id="1423733"/>
    <lineage>
        <taxon>Bacteria</taxon>
        <taxon>Bacillati</taxon>
        <taxon>Bacillota</taxon>
        <taxon>Bacilli</taxon>
        <taxon>Lactobacillales</taxon>
        <taxon>Lactobacillaceae</taxon>
        <taxon>Secundilactobacillus</taxon>
    </lineage>
</organism>
<dbReference type="EMBL" id="AYYR01000013">
    <property type="protein sequence ID" value="KRM77316.1"/>
    <property type="molecule type" value="Genomic_DNA"/>
</dbReference>
<dbReference type="InterPro" id="IPR036388">
    <property type="entry name" value="WH-like_DNA-bd_sf"/>
</dbReference>
<evidence type="ECO:0000259" key="3">
    <source>
        <dbReference type="Pfam" id="PF07261"/>
    </source>
</evidence>
<gene>
    <name evidence="5" type="ORF">FC82_GL000561</name>
</gene>
<proteinExistence type="inferred from homology"/>
<feature type="domain" description="DnaB/C C-terminal" evidence="3">
    <location>
        <begin position="129"/>
        <end position="201"/>
    </location>
</feature>
<dbReference type="NCBIfam" id="TIGR01446">
    <property type="entry name" value="DnaD_dom"/>
    <property type="match status" value="1"/>
</dbReference>
<feature type="region of interest" description="Disordered" evidence="2">
    <location>
        <begin position="195"/>
        <end position="244"/>
    </location>
</feature>
<evidence type="ECO:0000256" key="2">
    <source>
        <dbReference type="SAM" id="MobiDB-lite"/>
    </source>
</evidence>
<dbReference type="PATRIC" id="fig|1423733.4.peg.583"/>
<comment type="similarity">
    <text evidence="1">Belongs to the DnaB/DnaD family.</text>
</comment>
<dbReference type="Proteomes" id="UP000051845">
    <property type="component" value="Unassembled WGS sequence"/>
</dbReference>
<evidence type="ECO:0000313" key="5">
    <source>
        <dbReference type="EMBL" id="KRM77316.1"/>
    </source>
</evidence>
<dbReference type="InterPro" id="IPR053843">
    <property type="entry name" value="DnaD_N"/>
</dbReference>
<comment type="caution">
    <text evidence="5">The sequence shown here is derived from an EMBL/GenBank/DDBJ whole genome shotgun (WGS) entry which is preliminary data.</text>
</comment>
<evidence type="ECO:0000313" key="6">
    <source>
        <dbReference type="Proteomes" id="UP000051845"/>
    </source>
</evidence>
<dbReference type="Gene3D" id="1.10.10.630">
    <property type="entry name" value="DnaD domain-like"/>
    <property type="match status" value="1"/>
</dbReference>
<evidence type="ECO:0000259" key="4">
    <source>
        <dbReference type="Pfam" id="PF21984"/>
    </source>
</evidence>
<dbReference type="InterPro" id="IPR006343">
    <property type="entry name" value="DnaB/C_C"/>
</dbReference>
<reference evidence="5 6" key="1">
    <citation type="journal article" date="2015" name="Genome Announc.">
        <title>Expanding the biotechnology potential of lactobacilli through comparative genomics of 213 strains and associated genera.</title>
        <authorList>
            <person name="Sun Z."/>
            <person name="Harris H.M."/>
            <person name="McCann A."/>
            <person name="Guo C."/>
            <person name="Argimon S."/>
            <person name="Zhang W."/>
            <person name="Yang X."/>
            <person name="Jeffery I.B."/>
            <person name="Cooney J.C."/>
            <person name="Kagawa T.F."/>
            <person name="Liu W."/>
            <person name="Song Y."/>
            <person name="Salvetti E."/>
            <person name="Wrobel A."/>
            <person name="Rasinkangas P."/>
            <person name="Parkhill J."/>
            <person name="Rea M.C."/>
            <person name="O'Sullivan O."/>
            <person name="Ritari J."/>
            <person name="Douillard F.P."/>
            <person name="Paul Ross R."/>
            <person name="Yang R."/>
            <person name="Briner A.E."/>
            <person name="Felis G.E."/>
            <person name="de Vos W.M."/>
            <person name="Barrangou R."/>
            <person name="Klaenhammer T.R."/>
            <person name="Caufield P.W."/>
            <person name="Cui Y."/>
            <person name="Zhang H."/>
            <person name="O'Toole P.W."/>
        </authorList>
    </citation>
    <scope>NUCLEOTIDE SEQUENCE [LARGE SCALE GENOMIC DNA]</scope>
    <source>
        <strain evidence="5 6">DSM 20515</strain>
    </source>
</reference>
<feature type="domain" description="DnaD N-terminal" evidence="4">
    <location>
        <begin position="16"/>
        <end position="114"/>
    </location>
</feature>
<evidence type="ECO:0000256" key="1">
    <source>
        <dbReference type="ARBA" id="ARBA00093462"/>
    </source>
</evidence>
<dbReference type="RefSeq" id="WP_056996225.1">
    <property type="nucleotide sequence ID" value="NZ_AYYR01000013.1"/>
</dbReference>
<dbReference type="PANTHER" id="PTHR37293">
    <property type="entry name" value="PHAGE REPLICATION PROTEIN-RELATED"/>
    <property type="match status" value="1"/>
</dbReference>
<dbReference type="Pfam" id="PF07261">
    <property type="entry name" value="DnaB_2"/>
    <property type="match status" value="1"/>
</dbReference>
<protein>
    <submittedName>
        <fullName evidence="5">Primosome component related protein</fullName>
    </submittedName>
</protein>
<dbReference type="SUPFAM" id="SSF158499">
    <property type="entry name" value="DnaD domain-like"/>
    <property type="match status" value="1"/>
</dbReference>
<dbReference type="AlphaFoldDB" id="A0A0R2BI94"/>
<name>A0A0R2BI94_SECCO</name>
<accession>A0A0R2BI94</accession>